<dbReference type="EMBL" id="BLAL01000162">
    <property type="protein sequence ID" value="GES86766.1"/>
    <property type="molecule type" value="Genomic_DNA"/>
</dbReference>
<evidence type="ECO:0000313" key="3">
    <source>
        <dbReference type="EMBL" id="GES86766.1"/>
    </source>
</evidence>
<keyword evidence="4" id="KW-1185">Reference proteome</keyword>
<reference evidence="2 4" key="1">
    <citation type="submission" date="2017-11" db="EMBL/GenBank/DDBJ databases">
        <title>The genome of Rhizophagus clarus HR1 reveals common genetic basis of auxotrophy among arbuscular mycorrhizal fungi.</title>
        <authorList>
            <person name="Kobayashi Y."/>
        </authorList>
    </citation>
    <scope>NUCLEOTIDE SEQUENCE [LARGE SCALE GENOMIC DNA]</scope>
    <source>
        <strain evidence="2 4">HR1</strain>
    </source>
</reference>
<dbReference type="AlphaFoldDB" id="A0A2Z6RH02"/>
<dbReference type="EMBL" id="BEXD01001890">
    <property type="protein sequence ID" value="GBB96181.1"/>
    <property type="molecule type" value="Genomic_DNA"/>
</dbReference>
<evidence type="ECO:0000256" key="1">
    <source>
        <dbReference type="SAM" id="MobiDB-lite"/>
    </source>
</evidence>
<dbReference type="Proteomes" id="UP000615446">
    <property type="component" value="Unassembled WGS sequence"/>
</dbReference>
<accession>A0A2Z6RH02</accession>
<feature type="compositionally biased region" description="Low complexity" evidence="1">
    <location>
        <begin position="12"/>
        <end position="22"/>
    </location>
</feature>
<protein>
    <submittedName>
        <fullName evidence="2">Uncharacterized protein</fullName>
    </submittedName>
</protein>
<reference evidence="3" key="2">
    <citation type="submission" date="2019-10" db="EMBL/GenBank/DDBJ databases">
        <title>Conservation and host-specific expression of non-tandemly repeated heterogenous ribosome RNA gene in arbuscular mycorrhizal fungi.</title>
        <authorList>
            <person name="Maeda T."/>
            <person name="Kobayashi Y."/>
            <person name="Nakagawa T."/>
            <person name="Ezawa T."/>
            <person name="Yamaguchi K."/>
            <person name="Bino T."/>
            <person name="Nishimoto Y."/>
            <person name="Shigenobu S."/>
            <person name="Kawaguchi M."/>
        </authorList>
    </citation>
    <scope>NUCLEOTIDE SEQUENCE</scope>
    <source>
        <strain evidence="3">HR1</strain>
    </source>
</reference>
<proteinExistence type="predicted"/>
<gene>
    <name evidence="3" type="ORF">RCL2_001381100</name>
    <name evidence="2" type="ORF">RclHR1_00270027</name>
</gene>
<dbReference type="Proteomes" id="UP000247702">
    <property type="component" value="Unassembled WGS sequence"/>
</dbReference>
<sequence length="126" mass="14296">MKKGFLLTNPASKTTETSSTTKVTPTTALKSIPSDRFHNVIVDFISGLIKRNPSSIFNSIITTDPSAIDEFFSTYKEQMVPMDKLSRNIHKDDCFPIIAQFLATFLNLFLLDDKNQEIFLMDSKIR</sequence>
<feature type="region of interest" description="Disordered" evidence="1">
    <location>
        <begin position="1"/>
        <end position="22"/>
    </location>
</feature>
<organism evidence="2 4">
    <name type="scientific">Rhizophagus clarus</name>
    <dbReference type="NCBI Taxonomy" id="94130"/>
    <lineage>
        <taxon>Eukaryota</taxon>
        <taxon>Fungi</taxon>
        <taxon>Fungi incertae sedis</taxon>
        <taxon>Mucoromycota</taxon>
        <taxon>Glomeromycotina</taxon>
        <taxon>Glomeromycetes</taxon>
        <taxon>Glomerales</taxon>
        <taxon>Glomeraceae</taxon>
        <taxon>Rhizophagus</taxon>
    </lineage>
</organism>
<comment type="caution">
    <text evidence="2">The sequence shown here is derived from an EMBL/GenBank/DDBJ whole genome shotgun (WGS) entry which is preliminary data.</text>
</comment>
<evidence type="ECO:0000313" key="4">
    <source>
        <dbReference type="Proteomes" id="UP000247702"/>
    </source>
</evidence>
<name>A0A2Z6RH02_9GLOM</name>
<evidence type="ECO:0000313" key="2">
    <source>
        <dbReference type="EMBL" id="GBB96181.1"/>
    </source>
</evidence>